<name>A0AC60W9M2_9ARCH</name>
<gene>
    <name evidence="1" type="ORF">H2B01_05910</name>
</gene>
<organism evidence="1 2">
    <name type="scientific">Candidatus Nitrosomaritimum aestuariumsis</name>
    <dbReference type="NCBI Taxonomy" id="3342354"/>
    <lineage>
        <taxon>Archaea</taxon>
        <taxon>Nitrososphaerota</taxon>
        <taxon>Nitrososphaeria</taxon>
        <taxon>Nitrosopumilales</taxon>
        <taxon>Nitrosopumilaceae</taxon>
        <taxon>Candidatus Nitrosomaritimum</taxon>
    </lineage>
</organism>
<dbReference type="EMBL" id="JACEMX010000119">
    <property type="protein sequence ID" value="MBA4463700.1"/>
    <property type="molecule type" value="Genomic_DNA"/>
</dbReference>
<dbReference type="Proteomes" id="UP000591542">
    <property type="component" value="Unassembled WGS sequence"/>
</dbReference>
<evidence type="ECO:0000313" key="2">
    <source>
        <dbReference type="Proteomes" id="UP000591542"/>
    </source>
</evidence>
<protein>
    <submittedName>
        <fullName evidence="1">Uncharacterized protein</fullName>
    </submittedName>
</protein>
<proteinExistence type="predicted"/>
<evidence type="ECO:0000313" key="1">
    <source>
        <dbReference type="EMBL" id="MBA4463700.1"/>
    </source>
</evidence>
<comment type="caution">
    <text evidence="1">The sequence shown here is derived from an EMBL/GenBank/DDBJ whole genome shotgun (WGS) entry which is preliminary data.</text>
</comment>
<accession>A0AC60W9M2</accession>
<reference evidence="1 2" key="1">
    <citation type="journal article" date="2020" name="Appl. Environ. Microbiol.">
        <title>Genomic Characteristics of a Novel Species of Ammonia-Oxidizing Archaea from the Jiulong River Estuary.</title>
        <authorList>
            <person name="Zou D."/>
            <person name="Wan R."/>
            <person name="Han L."/>
            <person name="Xu M.N."/>
            <person name="Liu Y."/>
            <person name="Liu H."/>
            <person name="Kao S.J."/>
            <person name="Li M."/>
        </authorList>
    </citation>
    <scope>NUCLEOTIDE SEQUENCE [LARGE SCALE GENOMIC DNA]</scope>
    <source>
        <strain evidence="1">S2bin1</strain>
    </source>
</reference>
<feature type="non-terminal residue" evidence="1">
    <location>
        <position position="1"/>
    </location>
</feature>
<sequence>KKKVKKKVKPVQVKEEVVKTETEILMDKSINFINEEKKKETPKLNENRDSDIRHLKDLVYKLVRDVSAQGGGGEVNLAFMEMPLTSVTSSSYTVTLNDYYIGVNYAGAVTITLPKADREGKVFIVKDELGEASRGTNRYITILPSGSDLIDGRDRAILAFDYGSLTFVWKGNSWRVV</sequence>